<accession>A0A2G5NNS6</accession>
<name>A0A2G5NNS6_9STAP</name>
<sequence length="209" mass="24892">MDNITINSFASTVGINLYDHTSMFYLLQDEYPDTDEVPTGEIFKKIERIELKENEGYFVGSIELISNDEIIIPKSIHTGDLYLLWHDLYLSTTYQSYEFSYLDNNYTIKTEIITDQIKFQIQDTELNKKGKRLTENVFVEDINQYVEEVIQTHSFHLEDYKSAVIEGLITFFEHLNHDFKRNKFDSPYYFDLEKFYKSVMDNKIKNNFQ</sequence>
<comment type="caution">
    <text evidence="1">The sequence shown here is derived from an EMBL/GenBank/DDBJ whole genome shotgun (WGS) entry which is preliminary data.</text>
</comment>
<dbReference type="EMBL" id="MJBI02000001">
    <property type="protein sequence ID" value="RAI82131.1"/>
    <property type="molecule type" value="Genomic_DNA"/>
</dbReference>
<dbReference type="AlphaFoldDB" id="A0A2G5NNS6"/>
<evidence type="ECO:0000313" key="2">
    <source>
        <dbReference type="Proteomes" id="UP000229523"/>
    </source>
</evidence>
<organism evidence="1 2">
    <name type="scientific">Macrococcoides goetzii</name>
    <dbReference type="NCBI Taxonomy" id="1891097"/>
    <lineage>
        <taxon>Bacteria</taxon>
        <taxon>Bacillati</taxon>
        <taxon>Bacillota</taxon>
        <taxon>Bacilli</taxon>
        <taxon>Bacillales</taxon>
        <taxon>Staphylococcaceae</taxon>
        <taxon>Macrococcoides</taxon>
    </lineage>
</organism>
<dbReference type="RefSeq" id="WP_099579669.1">
    <property type="nucleotide sequence ID" value="NZ_MJBI02000001.1"/>
</dbReference>
<keyword evidence="2" id="KW-1185">Reference proteome</keyword>
<gene>
    <name evidence="1" type="ORF">BFS35_000160</name>
</gene>
<proteinExistence type="predicted"/>
<dbReference type="Proteomes" id="UP000229523">
    <property type="component" value="Unassembled WGS sequence"/>
</dbReference>
<evidence type="ECO:0000313" key="1">
    <source>
        <dbReference type="EMBL" id="RAI82131.1"/>
    </source>
</evidence>
<protein>
    <submittedName>
        <fullName evidence="1">Uncharacterized protein</fullName>
    </submittedName>
</protein>
<reference evidence="1 2" key="1">
    <citation type="journal article" date="2018" name="Front. Microbiol.">
        <title>Description and Comparative Genomics of Macrococcus caseolyticus subsp. hominis subsp. nov., Macrococcus goetzii sp. nov., Macrococcus epidermidis sp. nov., and Macrococcus bohemicus sp. nov., Novel Macrococci From Human Clinical Material With Virulence Potential and Suspected Uptake of Foreign DNA by Natural Transformation.</title>
        <authorList>
            <person name="Maslanova I."/>
            <person name="Wertheimer Z."/>
            <person name="Sedlacek I."/>
            <person name="Svec P."/>
            <person name="Indrakova A."/>
            <person name="Kovarovic V."/>
            <person name="Schumann P."/>
            <person name="Sproer C."/>
            <person name="Kralova S."/>
            <person name="Sedo O."/>
            <person name="Kristofova L."/>
            <person name="Vrbovska V."/>
            <person name="Fuzik T."/>
            <person name="Petras P."/>
            <person name="Zdrahal Z."/>
            <person name="Ruzickova V."/>
            <person name="Doskar J."/>
            <person name="Pantucek R."/>
        </authorList>
    </citation>
    <scope>NUCLEOTIDE SEQUENCE [LARGE SCALE GENOMIC DNA]</scope>
    <source>
        <strain evidence="1 2">CCM 4927</strain>
    </source>
</reference>